<dbReference type="GO" id="GO:0003723">
    <property type="term" value="F:RNA binding"/>
    <property type="evidence" value="ECO:0007669"/>
    <property type="project" value="TreeGrafter"/>
</dbReference>
<dbReference type="AlphaFoldDB" id="A0A507FHP6"/>
<dbReference type="GO" id="GO:0000494">
    <property type="term" value="P:box C/D sno(s)RNA 3'-end processing"/>
    <property type="evidence" value="ECO:0007669"/>
    <property type="project" value="TreeGrafter"/>
</dbReference>
<feature type="compositionally biased region" description="Polar residues" evidence="1">
    <location>
        <begin position="314"/>
        <end position="326"/>
    </location>
</feature>
<evidence type="ECO:0000313" key="3">
    <source>
        <dbReference type="EMBL" id="TPX75823.1"/>
    </source>
</evidence>
<evidence type="ECO:0000259" key="2">
    <source>
        <dbReference type="Pfam" id="PF10307"/>
    </source>
</evidence>
<dbReference type="GO" id="GO:0032040">
    <property type="term" value="C:small-subunit processome"/>
    <property type="evidence" value="ECO:0007669"/>
    <property type="project" value="TreeGrafter"/>
</dbReference>
<keyword evidence="4" id="KW-1185">Reference proteome</keyword>
<feature type="region of interest" description="Disordered" evidence="1">
    <location>
        <begin position="286"/>
        <end position="326"/>
    </location>
</feature>
<dbReference type="GO" id="GO:1990259">
    <property type="term" value="F:histone H2AQ104 methyltransferase activity"/>
    <property type="evidence" value="ECO:0007669"/>
    <property type="project" value="TreeGrafter"/>
</dbReference>
<name>A0A507FHP6_9FUNG</name>
<gene>
    <name evidence="3" type="ORF">CcCBS67573_g02889</name>
</gene>
<protein>
    <recommendedName>
        <fullName evidence="2">Swiss Army Knife RNA repair protein HAD domain-containing protein</fullName>
    </recommendedName>
</protein>
<comment type="caution">
    <text evidence="3">The sequence shown here is derived from an EMBL/GenBank/DDBJ whole genome shotgun (WGS) entry which is preliminary data.</text>
</comment>
<dbReference type="GO" id="GO:0008649">
    <property type="term" value="F:rRNA methyltransferase activity"/>
    <property type="evidence" value="ECO:0007669"/>
    <property type="project" value="TreeGrafter"/>
</dbReference>
<sequence length="554" mass="60815">MTTNQFEGFAFQRAIAESSAKQGPKTHLAVFDFDSTLFRSPNPSTDLWASNLRGSIISDCAWFHEPRTLAASHIPEVPDQSWWDQRVIERVRELRTGNSANGNLVIVLTGRRRDIFYDRIEELCKGLEERLGHGSLFDIILLKEHENQSGTKRIESTLEFKLAVLTSILQEFPDIRSIEMWDDRKKHLDSFSKALKPLKTKRRITDYSLEFVVHDPLLAKTIPEILEHAMVIELIGKHNANILASQEVVHAEGTEKILSVDEAEFNPVVPSLTSEELSIASLSLASSTPSDPVTSSKLAKSVTLEPGTPKSHAISPNTPRKSNSSSPTIINVTEYIQYTGIFLSSESHESVLNRIPMPEAGKYTVKAHHVTICLGQAPPEMLGPLGGLGATVKLLAVAVGNTIPADKTTYGVVAVRVELAEKPATLDDAGTAIQLTTNETPHCTIYVGIGAKAMDSNMITEWTTLDPPIPLHGIISEKKVIGRKVTTVATPQKPAEVSIGAFVKKHHTHLKGKEIGEVVATVQMWMATAQIDNASHNAVQIEQYVAELKLPEPI</sequence>
<evidence type="ECO:0000256" key="1">
    <source>
        <dbReference type="SAM" id="MobiDB-lite"/>
    </source>
</evidence>
<reference evidence="3 4" key="1">
    <citation type="journal article" date="2019" name="Sci. Rep.">
        <title>Comparative genomics of chytrid fungi reveal insights into the obligate biotrophic and pathogenic lifestyle of Synchytrium endobioticum.</title>
        <authorList>
            <person name="van de Vossenberg B.T.L.H."/>
            <person name="Warris S."/>
            <person name="Nguyen H.D.T."/>
            <person name="van Gent-Pelzer M.P.E."/>
            <person name="Joly D.L."/>
            <person name="van de Geest H.C."/>
            <person name="Bonants P.J.M."/>
            <person name="Smith D.S."/>
            <person name="Levesque C.A."/>
            <person name="van der Lee T.A.J."/>
        </authorList>
    </citation>
    <scope>NUCLEOTIDE SEQUENCE [LARGE SCALE GENOMIC DNA]</scope>
    <source>
        <strain evidence="3 4">CBS 675.73</strain>
    </source>
</reference>
<evidence type="ECO:0000313" key="4">
    <source>
        <dbReference type="Proteomes" id="UP000320333"/>
    </source>
</evidence>
<dbReference type="PANTHER" id="PTHR10335">
    <property type="entry name" value="RRNA 2-O-METHYLTRANSFERASE FIBRILLARIN"/>
    <property type="match status" value="1"/>
</dbReference>
<dbReference type="Proteomes" id="UP000320333">
    <property type="component" value="Unassembled WGS sequence"/>
</dbReference>
<feature type="domain" description="Swiss Army Knife RNA repair protein HAD" evidence="2">
    <location>
        <begin position="40"/>
        <end position="240"/>
    </location>
</feature>
<dbReference type="OrthoDB" id="5596992at2759"/>
<dbReference type="PANTHER" id="PTHR10335:SF23">
    <property type="entry name" value="OB FOLD-CONTAINING PROTEIN, NUCLEIC ACID BINDING"/>
    <property type="match status" value="1"/>
</dbReference>
<dbReference type="Pfam" id="PF10307">
    <property type="entry name" value="HAD_SAK_1"/>
    <property type="match status" value="1"/>
</dbReference>
<dbReference type="EMBL" id="QEAP01000066">
    <property type="protein sequence ID" value="TPX75823.1"/>
    <property type="molecule type" value="Genomic_DNA"/>
</dbReference>
<dbReference type="InterPro" id="IPR018812">
    <property type="entry name" value="SAK_HAD"/>
</dbReference>
<organism evidence="3 4">
    <name type="scientific">Chytriomyces confervae</name>
    <dbReference type="NCBI Taxonomy" id="246404"/>
    <lineage>
        <taxon>Eukaryota</taxon>
        <taxon>Fungi</taxon>
        <taxon>Fungi incertae sedis</taxon>
        <taxon>Chytridiomycota</taxon>
        <taxon>Chytridiomycota incertae sedis</taxon>
        <taxon>Chytridiomycetes</taxon>
        <taxon>Chytridiales</taxon>
        <taxon>Chytriomycetaceae</taxon>
        <taxon>Chytriomyces</taxon>
    </lineage>
</organism>
<accession>A0A507FHP6</accession>
<proteinExistence type="predicted"/>
<dbReference type="GO" id="GO:0031428">
    <property type="term" value="C:box C/D methylation guide snoRNP complex"/>
    <property type="evidence" value="ECO:0007669"/>
    <property type="project" value="TreeGrafter"/>
</dbReference>